<dbReference type="InterPro" id="IPR036388">
    <property type="entry name" value="WH-like_DNA-bd_sf"/>
</dbReference>
<dbReference type="GO" id="GO:0000156">
    <property type="term" value="F:phosphorelay response regulator activity"/>
    <property type="evidence" value="ECO:0007669"/>
    <property type="project" value="TreeGrafter"/>
</dbReference>
<dbReference type="SUPFAM" id="SSF52172">
    <property type="entry name" value="CheY-like"/>
    <property type="match status" value="1"/>
</dbReference>
<dbReference type="FunFam" id="3.40.50.2300:FF:000001">
    <property type="entry name" value="DNA-binding response regulator PhoB"/>
    <property type="match status" value="1"/>
</dbReference>
<evidence type="ECO:0000256" key="2">
    <source>
        <dbReference type="ARBA" id="ARBA00023012"/>
    </source>
</evidence>
<dbReference type="AlphaFoldDB" id="A0A1H1IKQ7"/>
<evidence type="ECO:0000313" key="10">
    <source>
        <dbReference type="EMBL" id="SDR38307.1"/>
    </source>
</evidence>
<evidence type="ECO:0000256" key="5">
    <source>
        <dbReference type="ARBA" id="ARBA00023163"/>
    </source>
</evidence>
<evidence type="ECO:0000259" key="8">
    <source>
        <dbReference type="PROSITE" id="PS50110"/>
    </source>
</evidence>
<evidence type="ECO:0000256" key="7">
    <source>
        <dbReference type="PROSITE-ProRule" id="PRU01091"/>
    </source>
</evidence>
<evidence type="ECO:0000259" key="9">
    <source>
        <dbReference type="PROSITE" id="PS51755"/>
    </source>
</evidence>
<keyword evidence="3" id="KW-0805">Transcription regulation</keyword>
<dbReference type="Gene3D" id="3.40.50.2300">
    <property type="match status" value="1"/>
</dbReference>
<evidence type="ECO:0000256" key="4">
    <source>
        <dbReference type="ARBA" id="ARBA00023125"/>
    </source>
</evidence>
<dbReference type="GO" id="GO:0005829">
    <property type="term" value="C:cytosol"/>
    <property type="evidence" value="ECO:0007669"/>
    <property type="project" value="TreeGrafter"/>
</dbReference>
<dbReference type="Gene3D" id="1.10.10.10">
    <property type="entry name" value="Winged helix-like DNA-binding domain superfamily/Winged helix DNA-binding domain"/>
    <property type="match status" value="1"/>
</dbReference>
<keyword evidence="4 7" id="KW-0238">DNA-binding</keyword>
<dbReference type="Gene3D" id="6.10.250.690">
    <property type="match status" value="1"/>
</dbReference>
<dbReference type="PROSITE" id="PS50110">
    <property type="entry name" value="RESPONSE_REGULATORY"/>
    <property type="match status" value="1"/>
</dbReference>
<dbReference type="EMBL" id="FNKP01000002">
    <property type="protein sequence ID" value="SDR38307.1"/>
    <property type="molecule type" value="Genomic_DNA"/>
</dbReference>
<evidence type="ECO:0000256" key="3">
    <source>
        <dbReference type="ARBA" id="ARBA00023015"/>
    </source>
</evidence>
<dbReference type="PANTHER" id="PTHR48111:SF4">
    <property type="entry name" value="DNA-BINDING DUAL TRANSCRIPTIONAL REGULATOR OMPR"/>
    <property type="match status" value="1"/>
</dbReference>
<sequence>MCWSGLAASDALLPRLETPPGTGHQGQKNKSLKMDHILIVDDDPNIRQLLRDYLREMGYDASTAGNGAEMTRIIGSSQVDLVVLDLMLDGEDGLDITRELRREHSVPIIILSARGGLLDRILGLEMGADDYLPKPFDPRELVAKIKAVLKRTRAMPVTPRADASTYVSFAGWRLDTRMKQMLSPDGVIVSLGGSDYRTLRTLLDHPNRPLSREFLLDQVFGKERTPLDRSIDVCVSRLRQHLKDQARQAALIRTVRNEGYMLVADVGYEA</sequence>
<name>A0A1H1IKQ7_9BURK</name>
<dbReference type="SMART" id="SM00862">
    <property type="entry name" value="Trans_reg_C"/>
    <property type="match status" value="1"/>
</dbReference>
<dbReference type="SUPFAM" id="SSF46894">
    <property type="entry name" value="C-terminal effector domain of the bipartite response regulators"/>
    <property type="match status" value="1"/>
</dbReference>
<dbReference type="GO" id="GO:0000976">
    <property type="term" value="F:transcription cis-regulatory region binding"/>
    <property type="evidence" value="ECO:0007669"/>
    <property type="project" value="TreeGrafter"/>
</dbReference>
<accession>A0A1H1IKQ7</accession>
<dbReference type="GO" id="GO:0006355">
    <property type="term" value="P:regulation of DNA-templated transcription"/>
    <property type="evidence" value="ECO:0007669"/>
    <property type="project" value="InterPro"/>
</dbReference>
<evidence type="ECO:0000313" key="11">
    <source>
        <dbReference type="Proteomes" id="UP000183487"/>
    </source>
</evidence>
<feature type="modified residue" description="4-aspartylphosphate" evidence="6">
    <location>
        <position position="85"/>
    </location>
</feature>
<feature type="DNA-binding region" description="OmpR/PhoB-type" evidence="7">
    <location>
        <begin position="164"/>
        <end position="264"/>
    </location>
</feature>
<reference evidence="11" key="1">
    <citation type="submission" date="2016-10" db="EMBL/GenBank/DDBJ databases">
        <authorList>
            <person name="Varghese N."/>
        </authorList>
    </citation>
    <scope>NUCLEOTIDE SEQUENCE [LARGE SCALE GENOMIC DNA]</scope>
    <source>
        <strain evidence="11">GAS106B</strain>
    </source>
</reference>
<organism evidence="10 11">
    <name type="scientific">Paraburkholderia fungorum</name>
    <dbReference type="NCBI Taxonomy" id="134537"/>
    <lineage>
        <taxon>Bacteria</taxon>
        <taxon>Pseudomonadati</taxon>
        <taxon>Pseudomonadota</taxon>
        <taxon>Betaproteobacteria</taxon>
        <taxon>Burkholderiales</taxon>
        <taxon>Burkholderiaceae</taxon>
        <taxon>Paraburkholderia</taxon>
    </lineage>
</organism>
<dbReference type="GO" id="GO:0032993">
    <property type="term" value="C:protein-DNA complex"/>
    <property type="evidence" value="ECO:0007669"/>
    <property type="project" value="TreeGrafter"/>
</dbReference>
<protein>
    <submittedName>
        <fullName evidence="10">Two component transcriptional regulator, winged helix family</fullName>
    </submittedName>
</protein>
<feature type="domain" description="Response regulatory" evidence="8">
    <location>
        <begin position="36"/>
        <end position="149"/>
    </location>
</feature>
<keyword evidence="11" id="KW-1185">Reference proteome</keyword>
<dbReference type="InterPro" id="IPR016032">
    <property type="entry name" value="Sig_transdc_resp-reg_C-effctor"/>
</dbReference>
<dbReference type="CDD" id="cd00383">
    <property type="entry name" value="trans_reg_C"/>
    <property type="match status" value="1"/>
</dbReference>
<feature type="domain" description="OmpR/PhoB-type" evidence="9">
    <location>
        <begin position="164"/>
        <end position="264"/>
    </location>
</feature>
<dbReference type="InterPro" id="IPR011006">
    <property type="entry name" value="CheY-like_superfamily"/>
</dbReference>
<keyword evidence="5" id="KW-0804">Transcription</keyword>
<evidence type="ECO:0000256" key="1">
    <source>
        <dbReference type="ARBA" id="ARBA00022553"/>
    </source>
</evidence>
<dbReference type="Pfam" id="PF00486">
    <property type="entry name" value="Trans_reg_C"/>
    <property type="match status" value="1"/>
</dbReference>
<dbReference type="InterPro" id="IPR001789">
    <property type="entry name" value="Sig_transdc_resp-reg_receiver"/>
</dbReference>
<dbReference type="PANTHER" id="PTHR48111">
    <property type="entry name" value="REGULATOR OF RPOS"/>
    <property type="match status" value="1"/>
</dbReference>
<dbReference type="InterPro" id="IPR039420">
    <property type="entry name" value="WalR-like"/>
</dbReference>
<proteinExistence type="predicted"/>
<dbReference type="Pfam" id="PF00072">
    <property type="entry name" value="Response_reg"/>
    <property type="match status" value="1"/>
</dbReference>
<keyword evidence="2" id="KW-0902">Two-component regulatory system</keyword>
<evidence type="ECO:0000256" key="6">
    <source>
        <dbReference type="PROSITE-ProRule" id="PRU00169"/>
    </source>
</evidence>
<dbReference type="Proteomes" id="UP000183487">
    <property type="component" value="Unassembled WGS sequence"/>
</dbReference>
<gene>
    <name evidence="10" type="ORF">SAMN05443245_5324</name>
</gene>
<keyword evidence="1 6" id="KW-0597">Phosphoprotein</keyword>
<dbReference type="PROSITE" id="PS51755">
    <property type="entry name" value="OMPR_PHOB"/>
    <property type="match status" value="1"/>
</dbReference>
<dbReference type="CDD" id="cd17574">
    <property type="entry name" value="REC_OmpR"/>
    <property type="match status" value="1"/>
</dbReference>
<dbReference type="InterPro" id="IPR001867">
    <property type="entry name" value="OmpR/PhoB-type_DNA-bd"/>
</dbReference>
<dbReference type="SMART" id="SM00448">
    <property type="entry name" value="REC"/>
    <property type="match status" value="1"/>
</dbReference>